<sequence length="243" mass="26828">MSSPTQPQLTQETAVAFVVDSSLATLRQWPELFRSYIIYLLQTLQQQHPHSKLRLGFVTYGKADERPSPVLAKHFFTAPDNLMAELKKPASESKLSLGKTGNAGRHGMAVLEGLITALEMFDLLQSRSKTLRPRNPNVPSAPPTAPPICHLILVASHGPGLQSYARHNSLKAFDNVGWQNLPDEFRKRNVNFDLILTTPIPKLSELHAKIVETPDKPSSLVKDGHVVLYSGLKAGPVRMPCSK</sequence>
<dbReference type="InParanoid" id="A0A067MVA4"/>
<dbReference type="OrthoDB" id="7690434at2759"/>
<dbReference type="Pfam" id="PF11265">
    <property type="entry name" value="Med25_VWA"/>
    <property type="match status" value="1"/>
</dbReference>
<evidence type="ECO:0000259" key="1">
    <source>
        <dbReference type="Pfam" id="PF11265"/>
    </source>
</evidence>
<organism evidence="2 3">
    <name type="scientific">Botryobasidium botryosum (strain FD-172 SS1)</name>
    <dbReference type="NCBI Taxonomy" id="930990"/>
    <lineage>
        <taxon>Eukaryota</taxon>
        <taxon>Fungi</taxon>
        <taxon>Dikarya</taxon>
        <taxon>Basidiomycota</taxon>
        <taxon>Agaricomycotina</taxon>
        <taxon>Agaricomycetes</taxon>
        <taxon>Cantharellales</taxon>
        <taxon>Botryobasidiaceae</taxon>
        <taxon>Botryobasidium</taxon>
    </lineage>
</organism>
<dbReference type="HOGENOM" id="CLU_1142435_0_0_1"/>
<dbReference type="AlphaFoldDB" id="A0A067MVA4"/>
<accession>A0A067MVA4</accession>
<evidence type="ECO:0000313" key="3">
    <source>
        <dbReference type="Proteomes" id="UP000027195"/>
    </source>
</evidence>
<reference evidence="3" key="1">
    <citation type="journal article" date="2014" name="Proc. Natl. Acad. Sci. U.S.A.">
        <title>Extensive sampling of basidiomycete genomes demonstrates inadequacy of the white-rot/brown-rot paradigm for wood decay fungi.</title>
        <authorList>
            <person name="Riley R."/>
            <person name="Salamov A.A."/>
            <person name="Brown D.W."/>
            <person name="Nagy L.G."/>
            <person name="Floudas D."/>
            <person name="Held B.W."/>
            <person name="Levasseur A."/>
            <person name="Lombard V."/>
            <person name="Morin E."/>
            <person name="Otillar R."/>
            <person name="Lindquist E.A."/>
            <person name="Sun H."/>
            <person name="LaButti K.M."/>
            <person name="Schmutz J."/>
            <person name="Jabbour D."/>
            <person name="Luo H."/>
            <person name="Baker S.E."/>
            <person name="Pisabarro A.G."/>
            <person name="Walton J.D."/>
            <person name="Blanchette R.A."/>
            <person name="Henrissat B."/>
            <person name="Martin F."/>
            <person name="Cullen D."/>
            <person name="Hibbett D.S."/>
            <person name="Grigoriev I.V."/>
        </authorList>
    </citation>
    <scope>NUCLEOTIDE SEQUENCE [LARGE SCALE GENOMIC DNA]</scope>
    <source>
        <strain evidence="3">FD-172 SS1</strain>
    </source>
</reference>
<evidence type="ECO:0000313" key="2">
    <source>
        <dbReference type="EMBL" id="KDQ15787.1"/>
    </source>
</evidence>
<feature type="domain" description="Mediator of RNA polymerase II transcription subunit 25 von Willebrand factor type A" evidence="1">
    <location>
        <begin position="11"/>
        <end position="220"/>
    </location>
</feature>
<name>A0A067MVA4_BOTB1</name>
<dbReference type="InterPro" id="IPR021419">
    <property type="entry name" value="Mediator_Med25_VWA"/>
</dbReference>
<dbReference type="EMBL" id="KL198030">
    <property type="protein sequence ID" value="KDQ15787.1"/>
    <property type="molecule type" value="Genomic_DNA"/>
</dbReference>
<protein>
    <recommendedName>
        <fullName evidence="1">Mediator of RNA polymerase II transcription subunit 25 von Willebrand factor type A domain-containing protein</fullName>
    </recommendedName>
</protein>
<proteinExistence type="predicted"/>
<keyword evidence="3" id="KW-1185">Reference proteome</keyword>
<dbReference type="Proteomes" id="UP000027195">
    <property type="component" value="Unassembled WGS sequence"/>
</dbReference>
<gene>
    <name evidence="2" type="ORF">BOTBODRAFT_272763</name>
</gene>